<dbReference type="OrthoDB" id="201248at2759"/>
<protein>
    <recommendedName>
        <fullName evidence="6">Tryptophan synthase beta chain-like PALP domain-containing protein</fullName>
    </recommendedName>
</protein>
<dbReference type="InterPro" id="IPR001926">
    <property type="entry name" value="TrpB-like_PALP"/>
</dbReference>
<evidence type="ECO:0000256" key="4">
    <source>
        <dbReference type="PIRSR" id="PIRSR006278-1"/>
    </source>
</evidence>
<proteinExistence type="inferred from homology"/>
<reference evidence="8" key="1">
    <citation type="journal article" date="2023" name="Commun. Biol.">
        <title>Genome analysis of Parmales, the sister group of diatoms, reveals the evolutionary specialization of diatoms from phago-mixotrophs to photoautotrophs.</title>
        <authorList>
            <person name="Ban H."/>
            <person name="Sato S."/>
            <person name="Yoshikawa S."/>
            <person name="Yamada K."/>
            <person name="Nakamura Y."/>
            <person name="Ichinomiya M."/>
            <person name="Sato N."/>
            <person name="Blanc-Mathieu R."/>
            <person name="Endo H."/>
            <person name="Kuwata A."/>
            <person name="Ogata H."/>
        </authorList>
    </citation>
    <scope>NUCLEOTIDE SEQUENCE [LARGE SCALE GENOMIC DNA]</scope>
</reference>
<comment type="cofactor">
    <cofactor evidence="1">
        <name>pyridoxal 5'-phosphate</name>
        <dbReference type="ChEBI" id="CHEBI:597326"/>
    </cofactor>
</comment>
<name>A0A9W7GAM6_9STRA</name>
<dbReference type="EMBL" id="BRYA01000101">
    <property type="protein sequence ID" value="GMI39390.1"/>
    <property type="molecule type" value="Genomic_DNA"/>
</dbReference>
<dbReference type="AlphaFoldDB" id="A0A9W7GAM6"/>
<evidence type="ECO:0000259" key="6">
    <source>
        <dbReference type="Pfam" id="PF00291"/>
    </source>
</evidence>
<keyword evidence="8" id="KW-1185">Reference proteome</keyword>
<organism evidence="7 8">
    <name type="scientific">Triparma columacea</name>
    <dbReference type="NCBI Taxonomy" id="722753"/>
    <lineage>
        <taxon>Eukaryota</taxon>
        <taxon>Sar</taxon>
        <taxon>Stramenopiles</taxon>
        <taxon>Ochrophyta</taxon>
        <taxon>Bolidophyceae</taxon>
        <taxon>Parmales</taxon>
        <taxon>Triparmaceae</taxon>
        <taxon>Triparma</taxon>
    </lineage>
</organism>
<dbReference type="SUPFAM" id="SSF53686">
    <property type="entry name" value="Tryptophan synthase beta subunit-like PLP-dependent enzymes"/>
    <property type="match status" value="1"/>
</dbReference>
<feature type="domain" description="Tryptophan synthase beta chain-like PALP" evidence="6">
    <location>
        <begin position="33"/>
        <end position="344"/>
    </location>
</feature>
<accession>A0A9W7GAM6</accession>
<evidence type="ECO:0000256" key="2">
    <source>
        <dbReference type="ARBA" id="ARBA00008639"/>
    </source>
</evidence>
<feature type="active site" description="Nucleophile" evidence="4">
    <location>
        <position position="94"/>
    </location>
</feature>
<sequence length="367" mass="39336">MSLSLRTLHPYTPLLPLPSHLPLPPHRLNLCNLPTPIQEFSTSLHPGSPLLLKRDDSTGGLELGGNKLRKLEFLLADALHLGCDTVITIGGVQSNHCRATAAAAAMLGMKAEVILRTTETPNEDPGHQGNLLFLRSVGAKVHTVSVHEYTTLGSLTLLDKLSSTLSSSGRTPYVIPVGGSNPLGTWGYIEASAELRVQCDAEPGLQDLTDIVVTAGSGGTAAGVARGVWEHWGKGEGKIPKVHAVGVCDSPDYFYKEVTKILTGMGFLGEDGEIWVRDNINIVSGRGGGYGVCREEEIEFIAKFARDTGVVLDTCYTGKAMYKWCKERERGGGGGGKTLFWHTGGGLGTFKMGTELERTFEPARKLI</sequence>
<gene>
    <name evidence="7" type="ORF">TrCOL_g4489</name>
</gene>
<dbReference type="Proteomes" id="UP001165065">
    <property type="component" value="Unassembled WGS sequence"/>
</dbReference>
<feature type="modified residue" description="N6-(pyridoxal phosphate)lysine" evidence="5">
    <location>
        <position position="67"/>
    </location>
</feature>
<dbReference type="PANTHER" id="PTHR43780:SF2">
    <property type="entry name" value="1-AMINOCYCLOPROPANE-1-CARBOXYLATE DEAMINASE-RELATED"/>
    <property type="match status" value="1"/>
</dbReference>
<dbReference type="InterPro" id="IPR027278">
    <property type="entry name" value="ACCD_DCysDesulf"/>
</dbReference>
<evidence type="ECO:0000256" key="3">
    <source>
        <dbReference type="ARBA" id="ARBA00022898"/>
    </source>
</evidence>
<dbReference type="Pfam" id="PF00291">
    <property type="entry name" value="PALP"/>
    <property type="match status" value="1"/>
</dbReference>
<evidence type="ECO:0000313" key="7">
    <source>
        <dbReference type="EMBL" id="GMI39390.1"/>
    </source>
</evidence>
<dbReference type="InterPro" id="IPR036052">
    <property type="entry name" value="TrpB-like_PALP_sf"/>
</dbReference>
<comment type="caution">
    <text evidence="7">The sequence shown here is derived from an EMBL/GenBank/DDBJ whole genome shotgun (WGS) entry which is preliminary data.</text>
</comment>
<evidence type="ECO:0000313" key="8">
    <source>
        <dbReference type="Proteomes" id="UP001165065"/>
    </source>
</evidence>
<dbReference type="PANTHER" id="PTHR43780">
    <property type="entry name" value="1-AMINOCYCLOPROPANE-1-CARBOXYLATE DEAMINASE-RELATED"/>
    <property type="match status" value="1"/>
</dbReference>
<keyword evidence="3 5" id="KW-0663">Pyridoxal phosphate</keyword>
<evidence type="ECO:0000256" key="1">
    <source>
        <dbReference type="ARBA" id="ARBA00001933"/>
    </source>
</evidence>
<dbReference type="PIRSF" id="PIRSF006278">
    <property type="entry name" value="ACCD_DCysDesulf"/>
    <property type="match status" value="1"/>
</dbReference>
<dbReference type="Gene3D" id="3.40.50.1100">
    <property type="match status" value="2"/>
</dbReference>
<comment type="similarity">
    <text evidence="2">Belongs to the ACC deaminase/D-cysteine desulfhydrase family.</text>
</comment>
<dbReference type="GO" id="GO:0019148">
    <property type="term" value="F:D-cysteine desulfhydrase activity"/>
    <property type="evidence" value="ECO:0007669"/>
    <property type="project" value="TreeGrafter"/>
</dbReference>
<evidence type="ECO:0000256" key="5">
    <source>
        <dbReference type="PIRSR" id="PIRSR006278-2"/>
    </source>
</evidence>